<keyword evidence="1" id="KW-0863">Zinc-finger</keyword>
<reference evidence="4 5" key="1">
    <citation type="submission" date="2021-06" db="EMBL/GenBank/DDBJ databases">
        <authorList>
            <person name="Palmer J.M."/>
        </authorList>
    </citation>
    <scope>NUCLEOTIDE SEQUENCE [LARGE SCALE GENOMIC DNA]</scope>
    <source>
        <strain evidence="4 5">XC_2019</strain>
        <tissue evidence="4">Muscle</tissue>
    </source>
</reference>
<feature type="region of interest" description="Disordered" evidence="2">
    <location>
        <begin position="297"/>
        <end position="375"/>
    </location>
</feature>
<feature type="region of interest" description="Disordered" evidence="2">
    <location>
        <begin position="169"/>
        <end position="200"/>
    </location>
</feature>
<feature type="region of interest" description="Disordered" evidence="2">
    <location>
        <begin position="1231"/>
        <end position="1275"/>
    </location>
</feature>
<keyword evidence="5" id="KW-1185">Reference proteome</keyword>
<dbReference type="PROSITE" id="PS50157">
    <property type="entry name" value="ZINC_FINGER_C2H2_2"/>
    <property type="match status" value="2"/>
</dbReference>
<feature type="compositionally biased region" description="Basic and acidic residues" evidence="2">
    <location>
        <begin position="1137"/>
        <end position="1146"/>
    </location>
</feature>
<feature type="compositionally biased region" description="Polar residues" evidence="2">
    <location>
        <begin position="1196"/>
        <end position="1207"/>
    </location>
</feature>
<feature type="region of interest" description="Disordered" evidence="2">
    <location>
        <begin position="1103"/>
        <end position="1207"/>
    </location>
</feature>
<feature type="domain" description="C2H2-type" evidence="3">
    <location>
        <begin position="153"/>
        <end position="182"/>
    </location>
</feature>
<feature type="compositionally biased region" description="Polar residues" evidence="2">
    <location>
        <begin position="1150"/>
        <end position="1165"/>
    </location>
</feature>
<feature type="compositionally biased region" description="Basic and acidic residues" evidence="2">
    <location>
        <begin position="1256"/>
        <end position="1267"/>
    </location>
</feature>
<keyword evidence="1" id="KW-0862">Zinc</keyword>
<feature type="compositionally biased region" description="Basic and acidic residues" evidence="2">
    <location>
        <begin position="1103"/>
        <end position="1114"/>
    </location>
</feature>
<feature type="region of interest" description="Disordered" evidence="2">
    <location>
        <begin position="235"/>
        <end position="268"/>
    </location>
</feature>
<feature type="compositionally biased region" description="Polar residues" evidence="2">
    <location>
        <begin position="1172"/>
        <end position="1188"/>
    </location>
</feature>
<feature type="compositionally biased region" description="Polar residues" evidence="2">
    <location>
        <begin position="177"/>
        <end position="196"/>
    </location>
</feature>
<evidence type="ECO:0000256" key="1">
    <source>
        <dbReference type="PROSITE-ProRule" id="PRU00042"/>
    </source>
</evidence>
<dbReference type="InterPro" id="IPR013087">
    <property type="entry name" value="Znf_C2H2_type"/>
</dbReference>
<dbReference type="EMBL" id="JAHRIN010042340">
    <property type="protein sequence ID" value="MEQ2205845.1"/>
    <property type="molecule type" value="Genomic_DNA"/>
</dbReference>
<dbReference type="Gene3D" id="3.30.160.60">
    <property type="entry name" value="Classic Zinc Finger"/>
    <property type="match status" value="2"/>
</dbReference>
<feature type="compositionally biased region" description="Low complexity" evidence="2">
    <location>
        <begin position="317"/>
        <end position="328"/>
    </location>
</feature>
<feature type="compositionally biased region" description="Basic and acidic residues" evidence="2">
    <location>
        <begin position="363"/>
        <end position="375"/>
    </location>
</feature>
<dbReference type="Proteomes" id="UP001434883">
    <property type="component" value="Unassembled WGS sequence"/>
</dbReference>
<evidence type="ECO:0000313" key="5">
    <source>
        <dbReference type="Proteomes" id="UP001434883"/>
    </source>
</evidence>
<evidence type="ECO:0000313" key="4">
    <source>
        <dbReference type="EMBL" id="MEQ2205845.1"/>
    </source>
</evidence>
<dbReference type="InterPro" id="IPR036236">
    <property type="entry name" value="Znf_C2H2_sf"/>
</dbReference>
<dbReference type="PROSITE" id="PS00028">
    <property type="entry name" value="ZINC_FINGER_C2H2_1"/>
    <property type="match status" value="2"/>
</dbReference>
<dbReference type="SMART" id="SM00355">
    <property type="entry name" value="ZnF_C2H2"/>
    <property type="match status" value="2"/>
</dbReference>
<accession>A0ABV0RCH3</accession>
<evidence type="ECO:0000256" key="2">
    <source>
        <dbReference type="SAM" id="MobiDB-lite"/>
    </source>
</evidence>
<gene>
    <name evidence="4" type="ORF">XENOCAPTIV_015941</name>
</gene>
<feature type="compositionally biased region" description="Polar residues" evidence="2">
    <location>
        <begin position="1231"/>
        <end position="1255"/>
    </location>
</feature>
<dbReference type="PANTHER" id="PTHR47166">
    <property type="entry name" value="ZINC FINGER PROTEIN 831"/>
    <property type="match status" value="1"/>
</dbReference>
<sequence length="1423" mass="155052">MPCCIIGAGSCGVTMETGKLGLASVPVHISSVGAQAEKKMDIQTPLTAVYIQTLPALPMQPYPQPPADARETSALHLAMPPLYSKETLPFLTVHLAGGFQPQLGLNAAAVAAPAPAVKPKSAGKHVCPHCGRDCMKPSVLEKHLRCHTGERPYPCTTCGISFKTQSNLYKHRRTQAHARQSSESEQSNLGSQESMYSSRETCSSSLSLDEQCEELGTEMKHATLIGTDSTIPAVQMQSSVSEQTETSPTVPNTETNGNEKLTVEGDKQKMENTKQSLTISRHLQLQRQEATLFSKQWENSVSRGKSQSHESTDSGFSESSDYYPSPSSVLPEHSVDFLSKPSRDALEETQNTHPSSGRGQGGSDEKDTTREKEQKKLEERISKLISENTAVVEDKQLENVRPRKTVLSKQGSIDLPMPYTYKDSFHFDMKINPTQNIGVQRYSKPRLYNSVPTQCSSTMEHAPLTRSSSLPFSVTLLQPEIGSPTCFNHSDYVTDIRRGSSGQIIPTGLSKKPVNQYSSAHRPLVRQTAVDCNHATDSLLTTSYVEEASTGSLSCDGDGSDIIEEPSSRKFRRKKAQKFAYHKWYMYGGGTFKKLYSPDKSGDTSAFKGRKCSTNVVQEAVQGLQKRASVVQKETVTRSGSTSNATAGHLSTNLSLVSSVDVNAPDSSVKAPHRRHLSLSVLPFPATQSVPGSKTDHLTQTEAGKVINVPKHPDSMTELCESHFPSDRKKQKTGDKIMSPLEMETDPNTPTQHSTYVTGSASTQVTDLTFVQTKEIPNSPELKGSLFLPCLLNANVSQISTSAATSVPVAARSSFLPKYQLKLPNAHEPDPASLPQVVITPKRTEDCTPTPDLLSTPTNRTSVMACKNIFSNPVTFPSMQTQDHTALPCTVTSLCQVKRSHQYHSFASSVSVMQRQSAATTITTSCFQDYTSGLCSALLHCSETATDSIHKQLPRPSSTAAPNLSLSTVNNQISTAAVAGLSHHLSYHRSNPPLGHRQISAASILANRRNKANVDSISPVVRCRIVPLDQQVENVFHVHTADLQICLQIISDEQMALIAPQIERQSSPSPSQIHEIELMSPEGVQNKNPNFVSMKISNVEGIHEQPRKQKEGGRHKSLSRLNPEIGTHPQSVQPVTEKTEHSDACKKASLNKSTPPQAPSQQPHNNGHLIMVTQTRNSSGSIMATSASFRGKKSEVSQTSRAKQVLSSNLCTEEQFLSNRKVSQTGMVPQTLSGQQSMCERSLSTSVANQNSMKSKSLDKSQREPKHPGASCNADVLKSHGGAVVCKVRRTESAESLKQANSGTGIDGSVSPFPIDNSNVLRQLNPQECVFHSHGEELTNCVSQSSFIYAKMLLNRVEPFDNSSSTLEVCGDEIQNVISEHSEKSLGQFTLQSASVDMKRPADVTSIQSRTAGINHFLFIRRI</sequence>
<keyword evidence="1" id="KW-0479">Metal-binding</keyword>
<feature type="domain" description="C2H2-type" evidence="3">
    <location>
        <begin position="125"/>
        <end position="152"/>
    </location>
</feature>
<comment type="caution">
    <text evidence="4">The sequence shown here is derived from an EMBL/GenBank/DDBJ whole genome shotgun (WGS) entry which is preliminary data.</text>
</comment>
<dbReference type="SUPFAM" id="SSF57667">
    <property type="entry name" value="beta-beta-alpha zinc fingers"/>
    <property type="match status" value="1"/>
</dbReference>
<dbReference type="Pfam" id="PF00096">
    <property type="entry name" value="zf-C2H2"/>
    <property type="match status" value="1"/>
</dbReference>
<feature type="compositionally biased region" description="Polar residues" evidence="2">
    <location>
        <begin position="235"/>
        <end position="259"/>
    </location>
</feature>
<protein>
    <recommendedName>
        <fullName evidence="3">C2H2-type domain-containing protein</fullName>
    </recommendedName>
</protein>
<feature type="compositionally biased region" description="Polar residues" evidence="2">
    <location>
        <begin position="348"/>
        <end position="357"/>
    </location>
</feature>
<evidence type="ECO:0000259" key="3">
    <source>
        <dbReference type="PROSITE" id="PS50157"/>
    </source>
</evidence>
<dbReference type="PANTHER" id="PTHR47166:SF1">
    <property type="entry name" value="ZINC FINGER PROTEIN 831"/>
    <property type="match status" value="1"/>
</dbReference>
<name>A0ABV0RCH3_9TELE</name>
<proteinExistence type="predicted"/>
<organism evidence="4 5">
    <name type="scientific">Xenoophorus captivus</name>
    <dbReference type="NCBI Taxonomy" id="1517983"/>
    <lineage>
        <taxon>Eukaryota</taxon>
        <taxon>Metazoa</taxon>
        <taxon>Chordata</taxon>
        <taxon>Craniata</taxon>
        <taxon>Vertebrata</taxon>
        <taxon>Euteleostomi</taxon>
        <taxon>Actinopterygii</taxon>
        <taxon>Neopterygii</taxon>
        <taxon>Teleostei</taxon>
        <taxon>Neoteleostei</taxon>
        <taxon>Acanthomorphata</taxon>
        <taxon>Ovalentaria</taxon>
        <taxon>Atherinomorphae</taxon>
        <taxon>Cyprinodontiformes</taxon>
        <taxon>Goodeidae</taxon>
        <taxon>Xenoophorus</taxon>
    </lineage>
</organism>